<dbReference type="InterPro" id="IPR000266">
    <property type="entry name" value="Ribosomal_uS17"/>
</dbReference>
<dbReference type="PANTHER" id="PTHR10744:SF1">
    <property type="entry name" value="SMALL RIBOSOMAL SUBUNIT PROTEIN US17M"/>
    <property type="match status" value="1"/>
</dbReference>
<evidence type="ECO:0000313" key="7">
    <source>
        <dbReference type="EMBL" id="OIO16559.1"/>
    </source>
</evidence>
<dbReference type="EMBL" id="MNVB01000058">
    <property type="protein sequence ID" value="OIO16559.1"/>
    <property type="molecule type" value="Genomic_DNA"/>
</dbReference>
<dbReference type="AlphaFoldDB" id="A0A1J4U2N4"/>
<dbReference type="InterPro" id="IPR019984">
    <property type="entry name" value="Ribosomal_uS17_bact/chlr"/>
</dbReference>
<evidence type="ECO:0000256" key="3">
    <source>
        <dbReference type="ARBA" id="ARBA00022884"/>
    </source>
</evidence>
<gene>
    <name evidence="6" type="primary">rpsQ</name>
    <name evidence="7" type="ORF">AUJ29_02640</name>
</gene>
<evidence type="ECO:0000256" key="2">
    <source>
        <dbReference type="ARBA" id="ARBA00022730"/>
    </source>
</evidence>
<keyword evidence="5 6" id="KW-0687">Ribonucleoprotein</keyword>
<comment type="subunit">
    <text evidence="6">Part of the 30S ribosomal subunit.</text>
</comment>
<evidence type="ECO:0000313" key="8">
    <source>
        <dbReference type="Proteomes" id="UP000182465"/>
    </source>
</evidence>
<dbReference type="NCBIfam" id="NF004123">
    <property type="entry name" value="PRK05610.1"/>
    <property type="match status" value="1"/>
</dbReference>
<evidence type="ECO:0000256" key="5">
    <source>
        <dbReference type="ARBA" id="ARBA00023274"/>
    </source>
</evidence>
<dbReference type="InterPro" id="IPR012340">
    <property type="entry name" value="NA-bd_OB-fold"/>
</dbReference>
<dbReference type="Gene3D" id="2.40.50.140">
    <property type="entry name" value="Nucleic acid-binding proteins"/>
    <property type="match status" value="1"/>
</dbReference>
<dbReference type="NCBIfam" id="TIGR03635">
    <property type="entry name" value="uS17_bact"/>
    <property type="match status" value="1"/>
</dbReference>
<protein>
    <recommendedName>
        <fullName evidence="6">Small ribosomal subunit protein uS17</fullName>
    </recommendedName>
</protein>
<dbReference type="GO" id="GO:0019843">
    <property type="term" value="F:rRNA binding"/>
    <property type="evidence" value="ECO:0007669"/>
    <property type="project" value="UniProtKB-UniRule"/>
</dbReference>
<comment type="caution">
    <text evidence="7">The sequence shown here is derived from an EMBL/GenBank/DDBJ whole genome shotgun (WGS) entry which is preliminary data.</text>
</comment>
<name>A0A1J4U2N4_9BACT</name>
<keyword evidence="3 6" id="KW-0694">RNA-binding</keyword>
<comment type="function">
    <text evidence="6">One of the primary rRNA binding proteins, it binds specifically to the 5'-end of 16S ribosomal RNA.</text>
</comment>
<organism evidence="7 8">
    <name type="scientific">Candidatus Kuenenbacteria bacterium CG1_02_38_13</name>
    <dbReference type="NCBI Taxonomy" id="1805235"/>
    <lineage>
        <taxon>Bacteria</taxon>
        <taxon>Candidatus Kueneniibacteriota</taxon>
    </lineage>
</organism>
<evidence type="ECO:0000256" key="6">
    <source>
        <dbReference type="HAMAP-Rule" id="MF_01345"/>
    </source>
</evidence>
<dbReference type="PRINTS" id="PR00973">
    <property type="entry name" value="RIBOSOMALS17"/>
</dbReference>
<comment type="similarity">
    <text evidence="1 6">Belongs to the universal ribosomal protein uS17 family.</text>
</comment>
<dbReference type="GO" id="GO:0003735">
    <property type="term" value="F:structural constituent of ribosome"/>
    <property type="evidence" value="ECO:0007669"/>
    <property type="project" value="UniProtKB-UniRule"/>
</dbReference>
<reference evidence="7 8" key="1">
    <citation type="journal article" date="2016" name="Environ. Microbiol.">
        <title>Genomic resolution of a cold subsurface aquifer community provides metabolic insights for novel microbes adapted to high CO concentrations.</title>
        <authorList>
            <person name="Probst A.J."/>
            <person name="Castelle C.J."/>
            <person name="Singh A."/>
            <person name="Brown C.T."/>
            <person name="Anantharaman K."/>
            <person name="Sharon I."/>
            <person name="Hug L.A."/>
            <person name="Burstein D."/>
            <person name="Emerson J.B."/>
            <person name="Thomas B.C."/>
            <person name="Banfield J.F."/>
        </authorList>
    </citation>
    <scope>NUCLEOTIDE SEQUENCE [LARGE SCALE GENOMIC DNA]</scope>
    <source>
        <strain evidence="7">CG1_02_38_13</strain>
    </source>
</reference>
<accession>A0A1J4U2N4</accession>
<evidence type="ECO:0000256" key="4">
    <source>
        <dbReference type="ARBA" id="ARBA00022980"/>
    </source>
</evidence>
<dbReference type="PANTHER" id="PTHR10744">
    <property type="entry name" value="40S RIBOSOMAL PROTEIN S11 FAMILY MEMBER"/>
    <property type="match status" value="1"/>
</dbReference>
<dbReference type="Pfam" id="PF00366">
    <property type="entry name" value="Ribosomal_S17"/>
    <property type="match status" value="1"/>
</dbReference>
<dbReference type="HAMAP" id="MF_01345_B">
    <property type="entry name" value="Ribosomal_uS17_B"/>
    <property type="match status" value="1"/>
</dbReference>
<keyword evidence="2 6" id="KW-0699">rRNA-binding</keyword>
<dbReference type="Proteomes" id="UP000182465">
    <property type="component" value="Unassembled WGS sequence"/>
</dbReference>
<keyword evidence="4 6" id="KW-0689">Ribosomal protein</keyword>
<dbReference type="GO" id="GO:0022627">
    <property type="term" value="C:cytosolic small ribosomal subunit"/>
    <property type="evidence" value="ECO:0007669"/>
    <property type="project" value="UniProtKB-UniRule"/>
</dbReference>
<dbReference type="CDD" id="cd00364">
    <property type="entry name" value="Ribosomal_uS17"/>
    <property type="match status" value="1"/>
</dbReference>
<dbReference type="GO" id="GO:0006412">
    <property type="term" value="P:translation"/>
    <property type="evidence" value="ECO:0007669"/>
    <property type="project" value="UniProtKB-UniRule"/>
</dbReference>
<dbReference type="SUPFAM" id="SSF50249">
    <property type="entry name" value="Nucleic acid-binding proteins"/>
    <property type="match status" value="1"/>
</dbReference>
<evidence type="ECO:0000256" key="1">
    <source>
        <dbReference type="ARBA" id="ARBA00010254"/>
    </source>
</evidence>
<proteinExistence type="inferred from homology"/>
<sequence length="100" mass="11953">MEIIQQANKIERKKTKRIFNGTVVSDKMDKTIIAAVFRTKINLKYKKRYRVTKRYKVHDEHNQYKVGDKVKFEECRPLSKEKKWRVVNLIGLNTKTAVKN</sequence>